<keyword evidence="4" id="KW-0560">Oxidoreductase</keyword>
<dbReference type="Pfam" id="PF03055">
    <property type="entry name" value="RPE65"/>
    <property type="match status" value="1"/>
</dbReference>
<dbReference type="PANTHER" id="PTHR10543">
    <property type="entry name" value="BETA-CAROTENE DIOXYGENASE"/>
    <property type="match status" value="1"/>
</dbReference>
<comment type="similarity">
    <text evidence="2">Belongs to the carotenoid oxygenase family.</text>
</comment>
<dbReference type="AlphaFoldDB" id="A0A250IRM7"/>
<dbReference type="Proteomes" id="UP000217289">
    <property type="component" value="Chromosome"/>
</dbReference>
<protein>
    <submittedName>
        <fullName evidence="6">Uncharacterized protein</fullName>
    </submittedName>
</protein>
<accession>A0A250IRM7</accession>
<dbReference type="GO" id="GO:0016121">
    <property type="term" value="P:carotene catabolic process"/>
    <property type="evidence" value="ECO:0007669"/>
    <property type="project" value="TreeGrafter"/>
</dbReference>
<reference evidence="6 7" key="1">
    <citation type="submission" date="2017-06" db="EMBL/GenBank/DDBJ databases">
        <authorList>
            <person name="Kim H.J."/>
            <person name="Triplett B.A."/>
        </authorList>
    </citation>
    <scope>NUCLEOTIDE SEQUENCE [LARGE SCALE GENOMIC DNA]</scope>
    <source>
        <strain evidence="6 7">DSM 14713</strain>
    </source>
</reference>
<evidence type="ECO:0000256" key="1">
    <source>
        <dbReference type="ARBA" id="ARBA00001954"/>
    </source>
</evidence>
<name>A0A250IRM7_9BACT</name>
<dbReference type="GO" id="GO:0046872">
    <property type="term" value="F:metal ion binding"/>
    <property type="evidence" value="ECO:0007669"/>
    <property type="project" value="UniProtKB-KW"/>
</dbReference>
<comment type="cofactor">
    <cofactor evidence="1">
        <name>Fe(2+)</name>
        <dbReference type="ChEBI" id="CHEBI:29033"/>
    </cofactor>
</comment>
<dbReference type="RefSeq" id="WP_095981872.1">
    <property type="nucleotide sequence ID" value="NZ_CP022163.1"/>
</dbReference>
<keyword evidence="7" id="KW-1185">Reference proteome</keyword>
<keyword evidence="3" id="KW-0479">Metal-binding</keyword>
<dbReference type="EMBL" id="CP022163">
    <property type="protein sequence ID" value="ATB33903.1"/>
    <property type="molecule type" value="Genomic_DNA"/>
</dbReference>
<evidence type="ECO:0000256" key="2">
    <source>
        <dbReference type="ARBA" id="ARBA00006787"/>
    </source>
</evidence>
<evidence type="ECO:0000256" key="4">
    <source>
        <dbReference type="ARBA" id="ARBA00023002"/>
    </source>
</evidence>
<dbReference type="PANTHER" id="PTHR10543:SF89">
    <property type="entry name" value="CAROTENOID 9,10(9',10')-CLEAVAGE DIOXYGENASE 1"/>
    <property type="match status" value="1"/>
</dbReference>
<dbReference type="KEGG" id="mbd:MEBOL_007404"/>
<dbReference type="OrthoDB" id="972944at2"/>
<dbReference type="GO" id="GO:0010436">
    <property type="term" value="F:carotenoid dioxygenase activity"/>
    <property type="evidence" value="ECO:0007669"/>
    <property type="project" value="TreeGrafter"/>
</dbReference>
<gene>
    <name evidence="6" type="ORF">MEBOL_007404</name>
</gene>
<evidence type="ECO:0000256" key="3">
    <source>
        <dbReference type="ARBA" id="ARBA00022723"/>
    </source>
</evidence>
<keyword evidence="5" id="KW-0408">Iron</keyword>
<sequence>MSVPGAMMRSPGLPPGPLRLEVREGRWPAGLSGHTFVIGPTPLSGQPFFFGPGAVHRLDLTPVDGHLTWHTGLVMTEGLQVLSQLPSQLFEDPRFPLLFGPVPNAANTALIPIQDGRLLATFDAGRPVEIDPRALAYVTSVGALREWKVTAPGVVQPLVMTPAHPFFDPFETRLYTTNTTSMPLHGTSLSREELDTWVCRWDGEGAVRRWHVSGAPFSQYIHEVLATRSFLAWTDSAVYPREPGERWGLPRTLPQNPYTDIAIVRKRDLVDGARDVEARVIRVPLEGAHIFADYDDDGERLTLWLAHANSIELPTVVAPGDLNHFTGQPVDPELYGLFTQADLNPFGRYVIHVDGGEVESHSQVLSPELWGLGLFTRDQRPSALPRQRAAWLAYSGFEPGALTQRMVRLYGGHPHRVVPVERLPRERKPSALARVDLEGMWVTDGYSLGEGRIASSPTWIPGDGGEGWLQALVWSEHDTEVWLFRANRLSAGPVARLGAEGFRLPFTLHTAWMPELRERTSGYRVDFAEDIGPDYRRLPAPVRDAVERVAAYRDVPTGSQRPVNRR</sequence>
<evidence type="ECO:0000313" key="6">
    <source>
        <dbReference type="EMBL" id="ATB33903.1"/>
    </source>
</evidence>
<evidence type="ECO:0000313" key="7">
    <source>
        <dbReference type="Proteomes" id="UP000217289"/>
    </source>
</evidence>
<evidence type="ECO:0000256" key="5">
    <source>
        <dbReference type="ARBA" id="ARBA00023004"/>
    </source>
</evidence>
<dbReference type="InterPro" id="IPR004294">
    <property type="entry name" value="Carotenoid_Oase"/>
</dbReference>
<proteinExistence type="inferred from homology"/>
<organism evidence="6 7">
    <name type="scientific">Melittangium boletus DSM 14713</name>
    <dbReference type="NCBI Taxonomy" id="1294270"/>
    <lineage>
        <taxon>Bacteria</taxon>
        <taxon>Pseudomonadati</taxon>
        <taxon>Myxococcota</taxon>
        <taxon>Myxococcia</taxon>
        <taxon>Myxococcales</taxon>
        <taxon>Cystobacterineae</taxon>
        <taxon>Archangiaceae</taxon>
        <taxon>Melittangium</taxon>
    </lineage>
</organism>